<dbReference type="SMART" id="SM01126">
    <property type="entry name" value="DDE_Tnp_IS1595"/>
    <property type="match status" value="1"/>
</dbReference>
<dbReference type="EMBL" id="JWZT01003251">
    <property type="protein sequence ID" value="KII67307.1"/>
    <property type="molecule type" value="Genomic_DNA"/>
</dbReference>
<sequence length="222" mass="25953">MVWKRHNRNCRKFKITASGSPGTWCYKCKLTIEKIILITYCFSLNFPNSLVQRETRILQESISTETIPDWYTYCIRRIGGKGCTVEKDEVKFGKRKYNRGSLVDGVWVLGRICRETKECFQIPVPKRNRETLLPFICDNVLPGTTIITDRARVHYYGHKRMRSLFLIVLPNLDAVFRNKDFYPLIDNNAQAIAYCFQNRNVALSRVCFKCQSSCRLETDNEI</sequence>
<evidence type="ECO:0000313" key="3">
    <source>
        <dbReference type="EMBL" id="KII67308.1"/>
    </source>
</evidence>
<proteinExistence type="predicted"/>
<dbReference type="OrthoDB" id="424490at2759"/>
<keyword evidence="4" id="KW-1185">Reference proteome</keyword>
<dbReference type="EMBL" id="JWZT01003251">
    <property type="protein sequence ID" value="KII67308.1"/>
    <property type="molecule type" value="Genomic_DNA"/>
</dbReference>
<gene>
    <name evidence="2" type="ORF">RF11_07730</name>
    <name evidence="3" type="ORF">RF11_07731</name>
</gene>
<name>A0A0C2JDN3_THEKT</name>
<feature type="domain" description="ISXO2-like transposase" evidence="1">
    <location>
        <begin position="77"/>
        <end position="187"/>
    </location>
</feature>
<dbReference type="PANTHER" id="PTHR47163">
    <property type="entry name" value="DDE_TNP_IS1595 DOMAIN-CONTAINING PROTEIN"/>
    <property type="match status" value="1"/>
</dbReference>
<organism evidence="3 4">
    <name type="scientific">Thelohanellus kitauei</name>
    <name type="common">Myxosporean</name>
    <dbReference type="NCBI Taxonomy" id="669202"/>
    <lineage>
        <taxon>Eukaryota</taxon>
        <taxon>Metazoa</taxon>
        <taxon>Cnidaria</taxon>
        <taxon>Myxozoa</taxon>
        <taxon>Myxosporea</taxon>
        <taxon>Bivalvulida</taxon>
        <taxon>Platysporina</taxon>
        <taxon>Myxobolidae</taxon>
        <taxon>Thelohanellus</taxon>
    </lineage>
</organism>
<evidence type="ECO:0000313" key="4">
    <source>
        <dbReference type="Proteomes" id="UP000031668"/>
    </source>
</evidence>
<evidence type="ECO:0000259" key="1">
    <source>
        <dbReference type="SMART" id="SM01126"/>
    </source>
</evidence>
<reference evidence="3 4" key="1">
    <citation type="journal article" date="2014" name="Genome Biol. Evol.">
        <title>The genome of the myxosporean Thelohanellus kitauei shows adaptations to nutrient acquisition within its fish host.</title>
        <authorList>
            <person name="Yang Y."/>
            <person name="Xiong J."/>
            <person name="Zhou Z."/>
            <person name="Huo F."/>
            <person name="Miao W."/>
            <person name="Ran C."/>
            <person name="Liu Y."/>
            <person name="Zhang J."/>
            <person name="Feng J."/>
            <person name="Wang M."/>
            <person name="Wang M."/>
            <person name="Wang L."/>
            <person name="Yao B."/>
        </authorList>
    </citation>
    <scope>NUCLEOTIDE SEQUENCE [LARGE SCALE GENOMIC DNA]</scope>
    <source>
        <strain evidence="3">Wuqing</strain>
    </source>
</reference>
<dbReference type="InterPro" id="IPR053164">
    <property type="entry name" value="IS1016-like_transposase"/>
</dbReference>
<dbReference type="InterPro" id="IPR024445">
    <property type="entry name" value="Tnp_ISXO2-like"/>
</dbReference>
<evidence type="ECO:0000313" key="2">
    <source>
        <dbReference type="EMBL" id="KII67307.1"/>
    </source>
</evidence>
<protein>
    <recommendedName>
        <fullName evidence="1">ISXO2-like transposase domain-containing protein</fullName>
    </recommendedName>
</protein>
<dbReference type="AlphaFoldDB" id="A0A0C2JDN3"/>
<accession>A0A0C2JDN3</accession>
<dbReference type="Proteomes" id="UP000031668">
    <property type="component" value="Unassembled WGS sequence"/>
</dbReference>
<dbReference type="PANTHER" id="PTHR47163:SF2">
    <property type="entry name" value="SI:DKEY-17M8.2"/>
    <property type="match status" value="1"/>
</dbReference>
<comment type="caution">
    <text evidence="3">The sequence shown here is derived from an EMBL/GenBank/DDBJ whole genome shotgun (WGS) entry which is preliminary data.</text>
</comment>